<evidence type="ECO:0000313" key="5">
    <source>
        <dbReference type="Proteomes" id="UP000053660"/>
    </source>
</evidence>
<keyword evidence="1" id="KW-0677">Repeat</keyword>
<evidence type="ECO:0000256" key="2">
    <source>
        <dbReference type="SAM" id="Phobius"/>
    </source>
</evidence>
<evidence type="ECO:0000256" key="1">
    <source>
        <dbReference type="ARBA" id="ARBA00022737"/>
    </source>
</evidence>
<organism evidence="4 5">
    <name type="scientific">Oesophagostomum dentatum</name>
    <name type="common">Nodular worm</name>
    <dbReference type="NCBI Taxonomy" id="61180"/>
    <lineage>
        <taxon>Eukaryota</taxon>
        <taxon>Metazoa</taxon>
        <taxon>Ecdysozoa</taxon>
        <taxon>Nematoda</taxon>
        <taxon>Chromadorea</taxon>
        <taxon>Rhabditida</taxon>
        <taxon>Rhabditina</taxon>
        <taxon>Rhabditomorpha</taxon>
        <taxon>Strongyloidea</taxon>
        <taxon>Strongylidae</taxon>
        <taxon>Oesophagostomum</taxon>
    </lineage>
</organism>
<keyword evidence="2" id="KW-0472">Membrane</keyword>
<dbReference type="PANTHER" id="PTHR24036">
    <property type="entry name" value="SKELETOR-RELATED"/>
    <property type="match status" value="1"/>
</dbReference>
<dbReference type="PANTHER" id="PTHR24036:SF5">
    <property type="entry name" value="THROMBOMODULIN"/>
    <property type="match status" value="1"/>
</dbReference>
<evidence type="ECO:0000313" key="4">
    <source>
        <dbReference type="EMBL" id="KHJ95607.1"/>
    </source>
</evidence>
<accession>A0A0B1TIH8</accession>
<dbReference type="InterPro" id="IPR019545">
    <property type="entry name" value="DM13_domain"/>
</dbReference>
<dbReference type="Pfam" id="PF10517">
    <property type="entry name" value="DM13"/>
    <property type="match status" value="1"/>
</dbReference>
<dbReference type="Proteomes" id="UP000053660">
    <property type="component" value="Unassembled WGS sequence"/>
</dbReference>
<evidence type="ECO:0000259" key="3">
    <source>
        <dbReference type="PROSITE" id="PS51549"/>
    </source>
</evidence>
<keyword evidence="2" id="KW-1133">Transmembrane helix</keyword>
<dbReference type="OrthoDB" id="2448405at2759"/>
<keyword evidence="2" id="KW-0812">Transmembrane</keyword>
<dbReference type="PROSITE" id="PS51549">
    <property type="entry name" value="DM13"/>
    <property type="match status" value="1"/>
</dbReference>
<dbReference type="InterPro" id="IPR052126">
    <property type="entry name" value="Spindle_Org/Thrombomodulin"/>
</dbReference>
<feature type="domain" description="DM13" evidence="3">
    <location>
        <begin position="1"/>
        <end position="77"/>
    </location>
</feature>
<dbReference type="AlphaFoldDB" id="A0A0B1TIH8"/>
<dbReference type="EMBL" id="KN549911">
    <property type="protein sequence ID" value="KHJ95607.1"/>
    <property type="molecule type" value="Genomic_DNA"/>
</dbReference>
<sequence>MLFNIAGVKVCIRRKTFYRFCNIFLIASIMITAMNERYRGGQDLIIDLPADYDIQHVDWLAIYCYKFRVDFGHVAISNVSSRIPPYVPPQKRFDDISPVDGWPVMSLLGNENRRNFTFQLGVPGGKKGYQAMTRARPAKYVWYVNGVLADIYLKRGVTYAFIVEGGSDKSTSEFYNPLYITDSQSGGYGKLSNEEKEVRTGG</sequence>
<name>A0A0B1TIH8_OESDE</name>
<keyword evidence="5" id="KW-1185">Reference proteome</keyword>
<reference evidence="4 5" key="1">
    <citation type="submission" date="2014-03" db="EMBL/GenBank/DDBJ databases">
        <title>Draft genome of the hookworm Oesophagostomum dentatum.</title>
        <authorList>
            <person name="Mitreva M."/>
        </authorList>
    </citation>
    <scope>NUCLEOTIDE SEQUENCE [LARGE SCALE GENOMIC DNA]</scope>
    <source>
        <strain evidence="4 5">OD-Hann</strain>
    </source>
</reference>
<proteinExistence type="predicted"/>
<gene>
    <name evidence="4" type="ORF">OESDEN_04445</name>
</gene>
<feature type="transmembrane region" description="Helical" evidence="2">
    <location>
        <begin position="16"/>
        <end position="34"/>
    </location>
</feature>
<protein>
    <recommendedName>
        <fullName evidence="3">DM13 domain-containing protein</fullName>
    </recommendedName>
</protein>